<dbReference type="InterPro" id="IPR000734">
    <property type="entry name" value="TAG_lipase"/>
</dbReference>
<dbReference type="PANTHER" id="PTHR11610">
    <property type="entry name" value="LIPASE"/>
    <property type="match status" value="1"/>
</dbReference>
<dbReference type="Gene3D" id="3.40.50.1820">
    <property type="entry name" value="alpha/beta hydrolase"/>
    <property type="match status" value="1"/>
</dbReference>
<keyword evidence="3" id="KW-1185">Reference proteome</keyword>
<evidence type="ECO:0000313" key="3">
    <source>
        <dbReference type="Proteomes" id="UP001642540"/>
    </source>
</evidence>
<protein>
    <submittedName>
        <fullName evidence="2">Uncharacterized protein</fullName>
    </submittedName>
</protein>
<dbReference type="EMBL" id="CAXLJM020000034">
    <property type="protein sequence ID" value="CAL8103118.1"/>
    <property type="molecule type" value="Genomic_DNA"/>
</dbReference>
<comment type="caution">
    <text evidence="2">The sequence shown here is derived from an EMBL/GenBank/DDBJ whole genome shotgun (WGS) entry which is preliminary data.</text>
</comment>
<feature type="region of interest" description="Disordered" evidence="1">
    <location>
        <begin position="1"/>
        <end position="29"/>
    </location>
</feature>
<dbReference type="InterPro" id="IPR029058">
    <property type="entry name" value="AB_hydrolase_fold"/>
</dbReference>
<sequence length="103" mass="11091">MGVLGDMTRDGHADFYPNGGVHQPNCEEGDRPPTSLGVCSHRYSYVLYSASITKLFPSCPCSPFDVLYPLGVCSTSCDNPVTLGFYCPSNASGEFYLVTTNPP</sequence>
<organism evidence="2 3">
    <name type="scientific">Orchesella dallaii</name>
    <dbReference type="NCBI Taxonomy" id="48710"/>
    <lineage>
        <taxon>Eukaryota</taxon>
        <taxon>Metazoa</taxon>
        <taxon>Ecdysozoa</taxon>
        <taxon>Arthropoda</taxon>
        <taxon>Hexapoda</taxon>
        <taxon>Collembola</taxon>
        <taxon>Entomobryomorpha</taxon>
        <taxon>Entomobryoidea</taxon>
        <taxon>Orchesellidae</taxon>
        <taxon>Orchesellinae</taxon>
        <taxon>Orchesella</taxon>
    </lineage>
</organism>
<gene>
    <name evidence="2" type="ORF">ODALV1_LOCUS11353</name>
</gene>
<evidence type="ECO:0000313" key="2">
    <source>
        <dbReference type="EMBL" id="CAL8103118.1"/>
    </source>
</evidence>
<proteinExistence type="predicted"/>
<accession>A0ABP1QLL6</accession>
<evidence type="ECO:0000256" key="1">
    <source>
        <dbReference type="SAM" id="MobiDB-lite"/>
    </source>
</evidence>
<name>A0ABP1QLL6_9HEXA</name>
<reference evidence="2 3" key="1">
    <citation type="submission" date="2024-08" db="EMBL/GenBank/DDBJ databases">
        <authorList>
            <person name="Cucini C."/>
            <person name="Frati F."/>
        </authorList>
    </citation>
    <scope>NUCLEOTIDE SEQUENCE [LARGE SCALE GENOMIC DNA]</scope>
</reference>
<dbReference type="Proteomes" id="UP001642540">
    <property type="component" value="Unassembled WGS sequence"/>
</dbReference>
<dbReference type="SUPFAM" id="SSF53474">
    <property type="entry name" value="alpha/beta-Hydrolases"/>
    <property type="match status" value="1"/>
</dbReference>
<dbReference type="PANTHER" id="PTHR11610:SF173">
    <property type="entry name" value="LIPASE DOMAIN-CONTAINING PROTEIN-RELATED"/>
    <property type="match status" value="1"/>
</dbReference>